<reference evidence="1" key="1">
    <citation type="submission" date="2017-06" db="EMBL/GenBank/DDBJ databases">
        <title>Novel phages from South African skin metaviromes.</title>
        <authorList>
            <person name="van Zyl L.J."/>
            <person name="Abrahams Y."/>
            <person name="Stander E.A."/>
            <person name="Kirby B.M."/>
            <person name="Clavaud C."/>
            <person name="Farcet C."/>
            <person name="Breton L."/>
            <person name="Trindade M.I."/>
        </authorList>
    </citation>
    <scope>NUCLEOTIDE SEQUENCE</scope>
</reference>
<organism evidence="1">
    <name type="scientific">uncultured Caudovirales phage</name>
    <dbReference type="NCBI Taxonomy" id="2100421"/>
    <lineage>
        <taxon>Viruses</taxon>
        <taxon>Duplodnaviria</taxon>
        <taxon>Heunggongvirae</taxon>
        <taxon>Uroviricota</taxon>
        <taxon>Caudoviricetes</taxon>
        <taxon>Peduoviridae</taxon>
        <taxon>Maltschvirus</taxon>
        <taxon>Maltschvirus maltsch</taxon>
    </lineage>
</organism>
<protein>
    <submittedName>
        <fullName evidence="1">Uncharacterized protein</fullName>
    </submittedName>
</protein>
<gene>
    <name evidence="1" type="ORF">8F11_22</name>
</gene>
<evidence type="ECO:0000313" key="1">
    <source>
        <dbReference type="EMBL" id="ASN68057.1"/>
    </source>
</evidence>
<dbReference type="EMBL" id="MF417871">
    <property type="protein sequence ID" value="ASN68057.1"/>
    <property type="molecule type" value="Genomic_DNA"/>
</dbReference>
<name>A0A2H4J459_9CAUD</name>
<accession>A0A2H4J459</accession>
<sequence>MGKLNGVKTVDMVNGEITKIAYEGAEYAKVANDFHDAQTGDLFLNTENGGFYEITIRASDFYGVPHPVRFMNDKGRESGYMRECNVHPLFRKISVQSKPTLEQRVGALERDVAALKGEKVAEETIEFEGATYRKVEREAREGDVVIMKGRTESLVIKTDVPYKMVTDSQVDSGTKYGTRPLYDPCFGRTRETVDVYEPIEQAKYVPREGDIVVITGNTSVHANKIGDIGKVGKGEPLGDGGVNVYVPEGPTNAIRTKPQDIRKASPAEVEKYEQALHKASFAVGDYVRVVKSYRNLEGNIAKITQIGEFRSDYGVAEFEIEHLTGEYAGKTLVANADQIVKATYAEIAKATAPKLKAGDYVKITLKRSWYTPEKVYEVIEHGGTLRVIDDVGDANGEALRMGEYEIVDAETAKWAKIGRKPNEFKKGDVVRVVERLSSDFTVGTIGIVEKDEIDDCRRPTTLAITTDGKLKSYHPRVELVAPVESVFK</sequence>
<proteinExistence type="predicted"/>